<organism evidence="1 2">
    <name type="scientific">Viridothelium virens</name>
    <name type="common">Speckled blister lichen</name>
    <name type="synonym">Trypethelium virens</name>
    <dbReference type="NCBI Taxonomy" id="1048519"/>
    <lineage>
        <taxon>Eukaryota</taxon>
        <taxon>Fungi</taxon>
        <taxon>Dikarya</taxon>
        <taxon>Ascomycota</taxon>
        <taxon>Pezizomycotina</taxon>
        <taxon>Dothideomycetes</taxon>
        <taxon>Dothideomycetes incertae sedis</taxon>
        <taxon>Trypetheliales</taxon>
        <taxon>Trypetheliaceae</taxon>
        <taxon>Viridothelium</taxon>
    </lineage>
</organism>
<dbReference type="AlphaFoldDB" id="A0A6A6HGZ7"/>
<evidence type="ECO:0000313" key="2">
    <source>
        <dbReference type="Proteomes" id="UP000800092"/>
    </source>
</evidence>
<dbReference type="OrthoDB" id="3894566at2759"/>
<sequence>MSPPGLLDLPREIRDEIYREILCPPDGIHLGEYEWPRRTGHSMRLAQVSEHGMEATMQKYNQKADLQRPQKFQPGQYLKGPVWHGFKDAMDDDDGSSLLDENNSDESFEAELNSILEESVRADAKFAPHSRKPRYVQCNGDSYATVINSEVVPTARQTILRTNRQIYQEAKEVQFRHNVWTLNLFPEDIVHYLWRWGQLTIFMQHLRFTDEQFHEHDFDAGRQAWKLIFRHLRKMHLKSVTVPVPTSRDDDAYSFWDYDMDEDWFFSEPPKDELYAWAPVRALARELLLGTFDALRLIHSSQYPVDKDPRTMSSVDKLGYVLLNNLPIEARADSFNVAYDLCRPTEYGVVVALTRVD</sequence>
<evidence type="ECO:0000313" key="1">
    <source>
        <dbReference type="EMBL" id="KAF2237327.1"/>
    </source>
</evidence>
<protein>
    <submittedName>
        <fullName evidence="1">Uncharacterized protein</fullName>
    </submittedName>
</protein>
<gene>
    <name evidence="1" type="ORF">EV356DRAFT_511462</name>
</gene>
<keyword evidence="2" id="KW-1185">Reference proteome</keyword>
<dbReference type="EMBL" id="ML991780">
    <property type="protein sequence ID" value="KAF2237327.1"/>
    <property type="molecule type" value="Genomic_DNA"/>
</dbReference>
<accession>A0A6A6HGZ7</accession>
<proteinExistence type="predicted"/>
<dbReference type="Proteomes" id="UP000800092">
    <property type="component" value="Unassembled WGS sequence"/>
</dbReference>
<reference evidence="1" key="1">
    <citation type="journal article" date="2020" name="Stud. Mycol.">
        <title>101 Dothideomycetes genomes: a test case for predicting lifestyles and emergence of pathogens.</title>
        <authorList>
            <person name="Haridas S."/>
            <person name="Albert R."/>
            <person name="Binder M."/>
            <person name="Bloem J."/>
            <person name="Labutti K."/>
            <person name="Salamov A."/>
            <person name="Andreopoulos B."/>
            <person name="Baker S."/>
            <person name="Barry K."/>
            <person name="Bills G."/>
            <person name="Bluhm B."/>
            <person name="Cannon C."/>
            <person name="Castanera R."/>
            <person name="Culley D."/>
            <person name="Daum C."/>
            <person name="Ezra D."/>
            <person name="Gonzalez J."/>
            <person name="Henrissat B."/>
            <person name="Kuo A."/>
            <person name="Liang C."/>
            <person name="Lipzen A."/>
            <person name="Lutzoni F."/>
            <person name="Magnuson J."/>
            <person name="Mondo S."/>
            <person name="Nolan M."/>
            <person name="Ohm R."/>
            <person name="Pangilinan J."/>
            <person name="Park H.-J."/>
            <person name="Ramirez L."/>
            <person name="Alfaro M."/>
            <person name="Sun H."/>
            <person name="Tritt A."/>
            <person name="Yoshinaga Y."/>
            <person name="Zwiers L.-H."/>
            <person name="Turgeon B."/>
            <person name="Goodwin S."/>
            <person name="Spatafora J."/>
            <person name="Crous P."/>
            <person name="Grigoriev I."/>
        </authorList>
    </citation>
    <scope>NUCLEOTIDE SEQUENCE</scope>
    <source>
        <strain evidence="1">Tuck. ex Michener</strain>
    </source>
</reference>
<name>A0A6A6HGZ7_VIRVR</name>